<dbReference type="GO" id="GO:0046872">
    <property type="term" value="F:metal ion binding"/>
    <property type="evidence" value="ECO:0007669"/>
    <property type="project" value="UniProtKB-KW"/>
</dbReference>
<dbReference type="GO" id="GO:0016491">
    <property type="term" value="F:oxidoreductase activity"/>
    <property type="evidence" value="ECO:0007669"/>
    <property type="project" value="UniProtKB-KW"/>
</dbReference>
<evidence type="ECO:0000256" key="1">
    <source>
        <dbReference type="ARBA" id="ARBA00001974"/>
    </source>
</evidence>
<evidence type="ECO:0000256" key="2">
    <source>
        <dbReference type="ARBA" id="ARBA00022630"/>
    </source>
</evidence>
<comment type="caution">
    <text evidence="10">The sequence shown here is derived from an EMBL/GenBank/DDBJ whole genome shotgun (WGS) entry which is preliminary data.</text>
</comment>
<dbReference type="Pfam" id="PF00970">
    <property type="entry name" value="FAD_binding_6"/>
    <property type="match status" value="1"/>
</dbReference>
<accession>A0A399T229</accession>
<dbReference type="SUPFAM" id="SSF63380">
    <property type="entry name" value="Riboflavin synthase domain-like"/>
    <property type="match status" value="1"/>
</dbReference>
<dbReference type="InterPro" id="IPR039261">
    <property type="entry name" value="FNR_nucleotide-bd"/>
</dbReference>
<reference evidence="10 11" key="1">
    <citation type="submission" date="2018-08" db="EMBL/GenBank/DDBJ databases">
        <title>Pallidiluteibacterium maritimus gen. nov., sp. nov., isolated from coastal sediment.</title>
        <authorList>
            <person name="Zhou L.Y."/>
        </authorList>
    </citation>
    <scope>NUCLEOTIDE SEQUENCE [LARGE SCALE GENOMIC DNA]</scope>
    <source>
        <strain evidence="10 11">XSD2</strain>
    </source>
</reference>
<dbReference type="InterPro" id="IPR017938">
    <property type="entry name" value="Riboflavin_synthase-like_b-brl"/>
</dbReference>
<keyword evidence="7" id="KW-0408">Iron</keyword>
<evidence type="ECO:0000256" key="4">
    <source>
        <dbReference type="ARBA" id="ARBA00022723"/>
    </source>
</evidence>
<evidence type="ECO:0000313" key="11">
    <source>
        <dbReference type="Proteomes" id="UP000265926"/>
    </source>
</evidence>
<keyword evidence="8" id="KW-0411">Iron-sulfur</keyword>
<organism evidence="10 11">
    <name type="scientific">Maribellus luteus</name>
    <dbReference type="NCBI Taxonomy" id="2305463"/>
    <lineage>
        <taxon>Bacteria</taxon>
        <taxon>Pseudomonadati</taxon>
        <taxon>Bacteroidota</taxon>
        <taxon>Bacteroidia</taxon>
        <taxon>Marinilabiliales</taxon>
        <taxon>Prolixibacteraceae</taxon>
        <taxon>Maribellus</taxon>
    </lineage>
</organism>
<feature type="domain" description="FAD-binding FR-type" evidence="9">
    <location>
        <begin position="1"/>
        <end position="75"/>
    </location>
</feature>
<sequence length="194" mass="21929">MERNGMPFQTGQFLILSLKGQIDRREYSVYSGENDDFLEVLVREVEGGKVSAKLKRLKPGDQLDVDGPFGFFKFSPDMFSPQKFLFIATGTGISPFHSFVKTHPGLDYQLIHGVRYVEEAYDHNDFDPKRITLCTSADKNGDFEGRVTAFVAEQKLDLGTNCFLCGNSEMIFEMFDILTGKGIPVSNIYSEVYF</sequence>
<dbReference type="PRINTS" id="PR00410">
    <property type="entry name" value="PHEHYDRXLASE"/>
</dbReference>
<evidence type="ECO:0000256" key="3">
    <source>
        <dbReference type="ARBA" id="ARBA00022714"/>
    </source>
</evidence>
<dbReference type="PROSITE" id="PS51384">
    <property type="entry name" value="FAD_FR"/>
    <property type="match status" value="1"/>
</dbReference>
<evidence type="ECO:0000256" key="7">
    <source>
        <dbReference type="ARBA" id="ARBA00023004"/>
    </source>
</evidence>
<evidence type="ECO:0000259" key="9">
    <source>
        <dbReference type="PROSITE" id="PS51384"/>
    </source>
</evidence>
<dbReference type="InterPro" id="IPR050415">
    <property type="entry name" value="MRET"/>
</dbReference>
<evidence type="ECO:0000256" key="6">
    <source>
        <dbReference type="ARBA" id="ARBA00023002"/>
    </source>
</evidence>
<comment type="cofactor">
    <cofactor evidence="1">
        <name>FAD</name>
        <dbReference type="ChEBI" id="CHEBI:57692"/>
    </cofactor>
</comment>
<keyword evidence="3" id="KW-0001">2Fe-2S</keyword>
<keyword evidence="6" id="KW-0560">Oxidoreductase</keyword>
<keyword evidence="2" id="KW-0285">Flavoprotein</keyword>
<dbReference type="GO" id="GO:0050660">
    <property type="term" value="F:flavin adenine dinucleotide binding"/>
    <property type="evidence" value="ECO:0007669"/>
    <property type="project" value="TreeGrafter"/>
</dbReference>
<dbReference type="PANTHER" id="PTHR47354:SF8">
    <property type="entry name" value="1,2-PHENYLACETYL-COA EPOXIDASE, SUBUNIT E"/>
    <property type="match status" value="1"/>
</dbReference>
<dbReference type="Gene3D" id="3.40.50.80">
    <property type="entry name" value="Nucleotide-binding domain of ferredoxin-NADP reductase (FNR) module"/>
    <property type="match status" value="1"/>
</dbReference>
<protein>
    <submittedName>
        <fullName evidence="10">Oxidoreductase</fullName>
    </submittedName>
</protein>
<dbReference type="SUPFAM" id="SSF52343">
    <property type="entry name" value="Ferredoxin reductase-like, C-terminal NADP-linked domain"/>
    <property type="match status" value="1"/>
</dbReference>
<keyword evidence="11" id="KW-1185">Reference proteome</keyword>
<gene>
    <name evidence="10" type="ORF">D1614_00040</name>
</gene>
<dbReference type="GO" id="GO:0051537">
    <property type="term" value="F:2 iron, 2 sulfur cluster binding"/>
    <property type="evidence" value="ECO:0007669"/>
    <property type="project" value="UniProtKB-KW"/>
</dbReference>
<keyword evidence="4" id="KW-0479">Metal-binding</keyword>
<dbReference type="InterPro" id="IPR017927">
    <property type="entry name" value="FAD-bd_FR_type"/>
</dbReference>
<dbReference type="Proteomes" id="UP000265926">
    <property type="component" value="Unassembled WGS sequence"/>
</dbReference>
<keyword evidence="5" id="KW-0274">FAD</keyword>
<dbReference type="AlphaFoldDB" id="A0A399T229"/>
<dbReference type="PANTHER" id="PTHR47354">
    <property type="entry name" value="NADH OXIDOREDUCTASE HCR"/>
    <property type="match status" value="1"/>
</dbReference>
<name>A0A399T229_9BACT</name>
<evidence type="ECO:0000256" key="5">
    <source>
        <dbReference type="ARBA" id="ARBA00022827"/>
    </source>
</evidence>
<dbReference type="InterPro" id="IPR008333">
    <property type="entry name" value="Cbr1-like_FAD-bd_dom"/>
</dbReference>
<evidence type="ECO:0000313" key="10">
    <source>
        <dbReference type="EMBL" id="RIJ50366.1"/>
    </source>
</evidence>
<proteinExistence type="predicted"/>
<evidence type="ECO:0000256" key="8">
    <source>
        <dbReference type="ARBA" id="ARBA00023014"/>
    </source>
</evidence>
<dbReference type="EMBL" id="QWGR01000001">
    <property type="protein sequence ID" value="RIJ50366.1"/>
    <property type="molecule type" value="Genomic_DNA"/>
</dbReference>
<dbReference type="Gene3D" id="2.40.30.10">
    <property type="entry name" value="Translation factors"/>
    <property type="match status" value="1"/>
</dbReference>